<dbReference type="GO" id="GO:0005737">
    <property type="term" value="C:cytoplasm"/>
    <property type="evidence" value="ECO:0007669"/>
    <property type="project" value="TreeGrafter"/>
</dbReference>
<evidence type="ECO:0000256" key="7">
    <source>
        <dbReference type="ARBA" id="ARBA00022801"/>
    </source>
</evidence>
<dbReference type="SUPFAM" id="SSF56219">
    <property type="entry name" value="DNase I-like"/>
    <property type="match status" value="1"/>
</dbReference>
<reference evidence="11 12" key="2">
    <citation type="journal article" date="2013" name="PLoS Genet.">
        <title>Comparative genome structure, secondary metabolite, and effector coding capacity across Cochliobolus pathogens.</title>
        <authorList>
            <person name="Condon B.J."/>
            <person name="Leng Y."/>
            <person name="Wu D."/>
            <person name="Bushley K.E."/>
            <person name="Ohm R.A."/>
            <person name="Otillar R."/>
            <person name="Martin J."/>
            <person name="Schackwitz W."/>
            <person name="Grimwood J."/>
            <person name="MohdZainudin N."/>
            <person name="Xue C."/>
            <person name="Wang R."/>
            <person name="Manning V.A."/>
            <person name="Dhillon B."/>
            <person name="Tu Z.J."/>
            <person name="Steffenson B.J."/>
            <person name="Salamov A."/>
            <person name="Sun H."/>
            <person name="Lowry S."/>
            <person name="LaButti K."/>
            <person name="Han J."/>
            <person name="Copeland A."/>
            <person name="Lindquist E."/>
            <person name="Barry K."/>
            <person name="Schmutz J."/>
            <person name="Baker S.E."/>
            <person name="Ciuffetti L.M."/>
            <person name="Grigoriev I.V."/>
            <person name="Zhong S."/>
            <person name="Turgeon B.G."/>
        </authorList>
    </citation>
    <scope>NUCLEOTIDE SEQUENCE [LARGE SCALE GENOMIC DNA]</scope>
    <source>
        <strain evidence="12">28A</strain>
    </source>
</reference>
<dbReference type="InterPro" id="IPR051547">
    <property type="entry name" value="TDP2-like"/>
</dbReference>
<accession>R0K1E3</accession>
<evidence type="ECO:0000256" key="6">
    <source>
        <dbReference type="ARBA" id="ARBA00022763"/>
    </source>
</evidence>
<dbReference type="HOGENOM" id="CLU_042307_1_0_1"/>
<dbReference type="eggNOG" id="ENOG502S3AV">
    <property type="taxonomic scope" value="Eukaryota"/>
</dbReference>
<dbReference type="PANTHER" id="PTHR15822:SF4">
    <property type="entry name" value="TYROSYL-DNA PHOSPHODIESTERASE 2"/>
    <property type="match status" value="1"/>
</dbReference>
<keyword evidence="5" id="KW-0479">Metal-binding</keyword>
<dbReference type="Gene3D" id="3.60.10.10">
    <property type="entry name" value="Endonuclease/exonuclease/phosphatase"/>
    <property type="match status" value="1"/>
</dbReference>
<dbReference type="OrthoDB" id="9975959at2759"/>
<keyword evidence="4" id="KW-0540">Nuclease</keyword>
<dbReference type="GO" id="GO:0006302">
    <property type="term" value="P:double-strand break repair"/>
    <property type="evidence" value="ECO:0007669"/>
    <property type="project" value="TreeGrafter"/>
</dbReference>
<dbReference type="EMBL" id="KB908855">
    <property type="protein sequence ID" value="EOA82237.1"/>
    <property type="molecule type" value="Genomic_DNA"/>
</dbReference>
<evidence type="ECO:0000256" key="10">
    <source>
        <dbReference type="ARBA" id="ARBA00023242"/>
    </source>
</evidence>
<evidence type="ECO:0000256" key="1">
    <source>
        <dbReference type="ARBA" id="ARBA00001936"/>
    </source>
</evidence>
<name>R0K1E3_EXST2</name>
<dbReference type="Proteomes" id="UP000016935">
    <property type="component" value="Unassembled WGS sequence"/>
</dbReference>
<comment type="subcellular location">
    <subcellularLocation>
        <location evidence="3">Nucleus</location>
    </subcellularLocation>
</comment>
<evidence type="ECO:0000313" key="11">
    <source>
        <dbReference type="EMBL" id="EOA82237.1"/>
    </source>
</evidence>
<proteinExistence type="predicted"/>
<organism evidence="11 12">
    <name type="scientific">Exserohilum turcicum (strain 28A)</name>
    <name type="common">Northern leaf blight fungus</name>
    <name type="synonym">Setosphaeria turcica</name>
    <dbReference type="NCBI Taxonomy" id="671987"/>
    <lineage>
        <taxon>Eukaryota</taxon>
        <taxon>Fungi</taxon>
        <taxon>Dikarya</taxon>
        <taxon>Ascomycota</taxon>
        <taxon>Pezizomycotina</taxon>
        <taxon>Dothideomycetes</taxon>
        <taxon>Pleosporomycetidae</taxon>
        <taxon>Pleosporales</taxon>
        <taxon>Pleosporineae</taxon>
        <taxon>Pleosporaceae</taxon>
        <taxon>Exserohilum</taxon>
    </lineage>
</organism>
<dbReference type="GO" id="GO:0005634">
    <property type="term" value="C:nucleus"/>
    <property type="evidence" value="ECO:0007669"/>
    <property type="project" value="UniProtKB-SubCell"/>
</dbReference>
<dbReference type="CDD" id="cd09080">
    <property type="entry name" value="TDP2"/>
    <property type="match status" value="1"/>
</dbReference>
<dbReference type="GO" id="GO:0004518">
    <property type="term" value="F:nuclease activity"/>
    <property type="evidence" value="ECO:0007669"/>
    <property type="project" value="UniProtKB-KW"/>
</dbReference>
<keyword evidence="12" id="KW-1185">Reference proteome</keyword>
<dbReference type="GeneID" id="19397695"/>
<protein>
    <recommendedName>
        <fullName evidence="13">Endonuclease/exonuclease/phosphatase domain-containing protein</fullName>
    </recommendedName>
</protein>
<comment type="cofactor">
    <cofactor evidence="2">
        <name>Mg(2+)</name>
        <dbReference type="ChEBI" id="CHEBI:18420"/>
    </cofactor>
</comment>
<gene>
    <name evidence="11" type="ORF">SETTUDRAFT_157074</name>
</gene>
<evidence type="ECO:0000256" key="8">
    <source>
        <dbReference type="ARBA" id="ARBA00022842"/>
    </source>
</evidence>
<dbReference type="GO" id="GO:0070260">
    <property type="term" value="F:5'-tyrosyl-DNA phosphodiesterase activity"/>
    <property type="evidence" value="ECO:0007669"/>
    <property type="project" value="TreeGrafter"/>
</dbReference>
<keyword evidence="7" id="KW-0378">Hydrolase</keyword>
<keyword evidence="10" id="KW-0539">Nucleus</keyword>
<sequence length="247" mass="27116">MGNADVVFLQEVCREALAALLEETWIQQQWYTSDVDGTAFRTQKFISVTLVSRRWVATAGILLGAIWRVALPSRFARDALCCDVVFNSASENVCPGRELRIRLVNVHLDSLPINPSLRPRQLSFAASYLRAAGRGVIAGDFNPVLAEDEDLVRANGLVDAWVQCHPREPGYTWGVDGEQSFPPNRLDKVALLNLSPSAMGILPTREVGVYAGETAVGGTESASKEHFSDHFGLWCDVAWAEDGAQQE</sequence>
<dbReference type="AlphaFoldDB" id="R0K1E3"/>
<evidence type="ECO:0000256" key="2">
    <source>
        <dbReference type="ARBA" id="ARBA00001946"/>
    </source>
</evidence>
<dbReference type="PANTHER" id="PTHR15822">
    <property type="entry name" value="TRAF AND TNF RECEPTOR-ASSOCIATED PROTEIN"/>
    <property type="match status" value="1"/>
</dbReference>
<evidence type="ECO:0000256" key="5">
    <source>
        <dbReference type="ARBA" id="ARBA00022723"/>
    </source>
</evidence>
<keyword evidence="9" id="KW-0234">DNA repair</keyword>
<dbReference type="RefSeq" id="XP_008030505.1">
    <property type="nucleotide sequence ID" value="XM_008032314.1"/>
</dbReference>
<evidence type="ECO:0000256" key="3">
    <source>
        <dbReference type="ARBA" id="ARBA00004123"/>
    </source>
</evidence>
<reference evidence="11 12" key="1">
    <citation type="journal article" date="2012" name="PLoS Pathog.">
        <title>Diverse lifestyles and strategies of plant pathogenesis encoded in the genomes of eighteen Dothideomycetes fungi.</title>
        <authorList>
            <person name="Ohm R.A."/>
            <person name="Feau N."/>
            <person name="Henrissat B."/>
            <person name="Schoch C.L."/>
            <person name="Horwitz B.A."/>
            <person name="Barry K.W."/>
            <person name="Condon B.J."/>
            <person name="Copeland A.C."/>
            <person name="Dhillon B."/>
            <person name="Glaser F."/>
            <person name="Hesse C.N."/>
            <person name="Kosti I."/>
            <person name="LaButti K."/>
            <person name="Lindquist E.A."/>
            <person name="Lucas S."/>
            <person name="Salamov A.A."/>
            <person name="Bradshaw R.E."/>
            <person name="Ciuffetti L."/>
            <person name="Hamelin R.C."/>
            <person name="Kema G.H.J."/>
            <person name="Lawrence C."/>
            <person name="Scott J.A."/>
            <person name="Spatafora J.W."/>
            <person name="Turgeon B.G."/>
            <person name="de Wit P.J.G.M."/>
            <person name="Zhong S."/>
            <person name="Goodwin S.B."/>
            <person name="Grigoriev I.V."/>
        </authorList>
    </citation>
    <scope>NUCLEOTIDE SEQUENCE [LARGE SCALE GENOMIC DNA]</scope>
    <source>
        <strain evidence="12">28A</strain>
    </source>
</reference>
<evidence type="ECO:0000256" key="4">
    <source>
        <dbReference type="ARBA" id="ARBA00022722"/>
    </source>
</evidence>
<evidence type="ECO:0000256" key="9">
    <source>
        <dbReference type="ARBA" id="ARBA00023204"/>
    </source>
</evidence>
<evidence type="ECO:0000313" key="12">
    <source>
        <dbReference type="Proteomes" id="UP000016935"/>
    </source>
</evidence>
<evidence type="ECO:0008006" key="13">
    <source>
        <dbReference type="Google" id="ProtNLM"/>
    </source>
</evidence>
<dbReference type="InterPro" id="IPR036691">
    <property type="entry name" value="Endo/exonu/phosph_ase_sf"/>
</dbReference>
<keyword evidence="8" id="KW-0460">Magnesium</keyword>
<comment type="cofactor">
    <cofactor evidence="1">
        <name>Mn(2+)</name>
        <dbReference type="ChEBI" id="CHEBI:29035"/>
    </cofactor>
</comment>
<dbReference type="GO" id="GO:0046872">
    <property type="term" value="F:metal ion binding"/>
    <property type="evidence" value="ECO:0007669"/>
    <property type="project" value="UniProtKB-KW"/>
</dbReference>
<keyword evidence="6" id="KW-0227">DNA damage</keyword>
<dbReference type="GO" id="GO:0003697">
    <property type="term" value="F:single-stranded DNA binding"/>
    <property type="evidence" value="ECO:0007669"/>
    <property type="project" value="TreeGrafter"/>
</dbReference>